<sequence length="276" mass="32475">METPTTLKLSDMFDRYIVTDSKDITTHPAIKVDGVMQGKYRHIDELKAENTGGKTFKWQLNLPKFNNDLRYWFKKLYKEVDIPLDSQVHCSMKKLQPLSHQVHTDSDNNYGEHHEVYTRFSIPLTPGSPTTYYDKCMDDDDFNVRVDKTSFRKVGKDNKWQGFEQKHLKDMKTGKEVRLDLPTTEVFREEYMKKMNLMNIPVQQMYGLNIHTIAEWNPGEIQFFPCSNLHSSTDCRGTKFEKNDDGTWYEKYFLTGIIFKPKSGRHQFAYGNTESY</sequence>
<organism evidence="1">
    <name type="scientific">marine metagenome</name>
    <dbReference type="NCBI Taxonomy" id="408172"/>
    <lineage>
        <taxon>unclassified sequences</taxon>
        <taxon>metagenomes</taxon>
        <taxon>ecological metagenomes</taxon>
    </lineage>
</organism>
<protein>
    <submittedName>
        <fullName evidence="1">Uncharacterized protein</fullName>
    </submittedName>
</protein>
<reference evidence="1" key="1">
    <citation type="submission" date="2018-05" db="EMBL/GenBank/DDBJ databases">
        <authorList>
            <person name="Lanie J.A."/>
            <person name="Ng W.-L."/>
            <person name="Kazmierczak K.M."/>
            <person name="Andrzejewski T.M."/>
            <person name="Davidsen T.M."/>
            <person name="Wayne K.J."/>
            <person name="Tettelin H."/>
            <person name="Glass J.I."/>
            <person name="Rusch D."/>
            <person name="Podicherti R."/>
            <person name="Tsui H.-C.T."/>
            <person name="Winkler M.E."/>
        </authorList>
    </citation>
    <scope>NUCLEOTIDE SEQUENCE</scope>
</reference>
<proteinExistence type="predicted"/>
<name>A0A381QCB5_9ZZZZ</name>
<gene>
    <name evidence="1" type="ORF">METZ01_LOCUS29494</name>
</gene>
<accession>A0A381QCB5</accession>
<evidence type="ECO:0000313" key="1">
    <source>
        <dbReference type="EMBL" id="SUZ76640.1"/>
    </source>
</evidence>
<dbReference type="AlphaFoldDB" id="A0A381QCB5"/>
<dbReference type="EMBL" id="UINC01001285">
    <property type="protein sequence ID" value="SUZ76640.1"/>
    <property type="molecule type" value="Genomic_DNA"/>
</dbReference>